<gene>
    <name evidence="2" type="ORF">A3D34_02100</name>
</gene>
<evidence type="ECO:0000313" key="3">
    <source>
        <dbReference type="Proteomes" id="UP000179183"/>
    </source>
</evidence>
<dbReference type="Proteomes" id="UP000179183">
    <property type="component" value="Unassembled WGS sequence"/>
</dbReference>
<dbReference type="AlphaFoldDB" id="A0A1G2HWL5"/>
<name>A0A1G2HWL5_9BACT</name>
<accession>A0A1G2HWL5</accession>
<proteinExistence type="predicted"/>
<evidence type="ECO:0000313" key="2">
    <source>
        <dbReference type="EMBL" id="OGZ66934.1"/>
    </source>
</evidence>
<comment type="caution">
    <text evidence="2">The sequence shown here is derived from an EMBL/GenBank/DDBJ whole genome shotgun (WGS) entry which is preliminary data.</text>
</comment>
<feature type="region of interest" description="Disordered" evidence="1">
    <location>
        <begin position="63"/>
        <end position="101"/>
    </location>
</feature>
<sequence length="101" mass="12227">MQNRNGFRRTIFCFNKLLYMEKNYTKKLSNSTRRFIRSEKARIRTQFLDFKKQEEMIAQMYSKLNKKETKSPSDAPELKNEKLEEKDKKPKKTIKKSAKNK</sequence>
<evidence type="ECO:0000256" key="1">
    <source>
        <dbReference type="SAM" id="MobiDB-lite"/>
    </source>
</evidence>
<feature type="compositionally biased region" description="Basic and acidic residues" evidence="1">
    <location>
        <begin position="65"/>
        <end position="88"/>
    </location>
</feature>
<reference evidence="2 3" key="1">
    <citation type="journal article" date="2016" name="Nat. Commun.">
        <title>Thousands of microbial genomes shed light on interconnected biogeochemical processes in an aquifer system.</title>
        <authorList>
            <person name="Anantharaman K."/>
            <person name="Brown C.T."/>
            <person name="Hug L.A."/>
            <person name="Sharon I."/>
            <person name="Castelle C.J."/>
            <person name="Probst A.J."/>
            <person name="Thomas B.C."/>
            <person name="Singh A."/>
            <person name="Wilkins M.J."/>
            <person name="Karaoz U."/>
            <person name="Brodie E.L."/>
            <person name="Williams K.H."/>
            <person name="Hubbard S.S."/>
            <person name="Banfield J.F."/>
        </authorList>
    </citation>
    <scope>NUCLEOTIDE SEQUENCE [LARGE SCALE GENOMIC DNA]</scope>
</reference>
<organism evidence="2 3">
    <name type="scientific">Candidatus Staskawiczbacteria bacterium RIFCSPHIGHO2_02_FULL_33_16</name>
    <dbReference type="NCBI Taxonomy" id="1802204"/>
    <lineage>
        <taxon>Bacteria</taxon>
        <taxon>Candidatus Staskawicziibacteriota</taxon>
    </lineage>
</organism>
<feature type="compositionally biased region" description="Basic residues" evidence="1">
    <location>
        <begin position="89"/>
        <end position="101"/>
    </location>
</feature>
<dbReference type="EMBL" id="MHOQ01000017">
    <property type="protein sequence ID" value="OGZ66934.1"/>
    <property type="molecule type" value="Genomic_DNA"/>
</dbReference>
<protein>
    <submittedName>
        <fullName evidence="2">Uncharacterized protein</fullName>
    </submittedName>
</protein>